<sequence length="133" mass="13520">MIGKKSKLDPSKTDTLIGEGTVFDGKISSQASIRLEGEVNGDIDCEGDVIIGEKGLARSNVTARDIVLAGRIAGNVTAKGKLIIKSSGVLQGDLQAAELSVEPGGVLHGTSRMEIKGVAEPAPAAAIPQSSAV</sequence>
<dbReference type="Pfam" id="PF04519">
    <property type="entry name" value="Bactofilin"/>
    <property type="match status" value="1"/>
</dbReference>
<dbReference type="Proteomes" id="UP000535838">
    <property type="component" value="Unassembled WGS sequence"/>
</dbReference>
<evidence type="ECO:0000313" key="2">
    <source>
        <dbReference type="EMBL" id="MBB6638195.1"/>
    </source>
</evidence>
<accession>A0A841T677</accession>
<proteinExistence type="inferred from homology"/>
<evidence type="ECO:0000313" key="3">
    <source>
        <dbReference type="Proteomes" id="UP000535838"/>
    </source>
</evidence>
<organism evidence="2 3">
    <name type="scientific">Cohnella thailandensis</name>
    <dbReference type="NCBI Taxonomy" id="557557"/>
    <lineage>
        <taxon>Bacteria</taxon>
        <taxon>Bacillati</taxon>
        <taxon>Bacillota</taxon>
        <taxon>Bacilli</taxon>
        <taxon>Bacillales</taxon>
        <taxon>Paenibacillaceae</taxon>
        <taxon>Cohnella</taxon>
    </lineage>
</organism>
<name>A0A841T677_9BACL</name>
<dbReference type="PANTHER" id="PTHR35024">
    <property type="entry name" value="HYPOTHETICAL CYTOSOLIC PROTEIN"/>
    <property type="match status" value="1"/>
</dbReference>
<gene>
    <name evidence="2" type="ORF">H7B67_29035</name>
</gene>
<keyword evidence="3" id="KW-1185">Reference proteome</keyword>
<dbReference type="RefSeq" id="WP_185123404.1">
    <property type="nucleotide sequence ID" value="NZ_JACJVQ010000030.1"/>
</dbReference>
<comment type="caution">
    <text evidence="2">The sequence shown here is derived from an EMBL/GenBank/DDBJ whole genome shotgun (WGS) entry which is preliminary data.</text>
</comment>
<dbReference type="InterPro" id="IPR007607">
    <property type="entry name" value="BacA/B"/>
</dbReference>
<dbReference type="PANTHER" id="PTHR35024:SF4">
    <property type="entry name" value="POLYMER-FORMING CYTOSKELETAL PROTEIN"/>
    <property type="match status" value="1"/>
</dbReference>
<comment type="similarity">
    <text evidence="1">Belongs to the bactofilin family.</text>
</comment>
<dbReference type="EMBL" id="JACJVQ010000030">
    <property type="protein sequence ID" value="MBB6638195.1"/>
    <property type="molecule type" value="Genomic_DNA"/>
</dbReference>
<protein>
    <submittedName>
        <fullName evidence="2">Polymer-forming cytoskeletal protein</fullName>
    </submittedName>
</protein>
<dbReference type="AlphaFoldDB" id="A0A841T677"/>
<reference evidence="2 3" key="1">
    <citation type="submission" date="2020-08" db="EMBL/GenBank/DDBJ databases">
        <title>Cohnella phylogeny.</title>
        <authorList>
            <person name="Dunlap C."/>
        </authorList>
    </citation>
    <scope>NUCLEOTIDE SEQUENCE [LARGE SCALE GENOMIC DNA]</scope>
    <source>
        <strain evidence="2 3">DSM 25241</strain>
    </source>
</reference>
<evidence type="ECO:0000256" key="1">
    <source>
        <dbReference type="ARBA" id="ARBA00044755"/>
    </source>
</evidence>